<keyword evidence="12 14" id="KW-0143">Chaperone</keyword>
<organism evidence="16 17">
    <name type="scientific">Thiopseudomonas acetoxidans</name>
    <dbReference type="NCBI Taxonomy" id="3041622"/>
    <lineage>
        <taxon>Bacteria</taxon>
        <taxon>Pseudomonadati</taxon>
        <taxon>Pseudomonadota</taxon>
        <taxon>Gammaproteobacteria</taxon>
        <taxon>Pseudomonadales</taxon>
        <taxon>Pseudomonadaceae</taxon>
        <taxon>Thiopseudomonas</taxon>
    </lineage>
</organism>
<feature type="transmembrane region" description="Helical" evidence="15">
    <location>
        <begin position="136"/>
        <end position="161"/>
    </location>
</feature>
<dbReference type="PANTHER" id="PTHR36570:SF3">
    <property type="entry name" value="DISULFIDE BOND FORMATION PROTEIN B"/>
    <property type="match status" value="1"/>
</dbReference>
<keyword evidence="8 14" id="KW-1133">Transmembrane helix</keyword>
<keyword evidence="3 14" id="KW-0813">Transport</keyword>
<dbReference type="SUPFAM" id="SSF158442">
    <property type="entry name" value="DsbB-like"/>
    <property type="match status" value="1"/>
</dbReference>
<proteinExistence type="inferred from homology"/>
<keyword evidence="11 14" id="KW-1015">Disulfide bond</keyword>
<evidence type="ECO:0000256" key="4">
    <source>
        <dbReference type="ARBA" id="ARBA00022475"/>
    </source>
</evidence>
<evidence type="ECO:0000256" key="15">
    <source>
        <dbReference type="SAM" id="Phobius"/>
    </source>
</evidence>
<comment type="subcellular location">
    <subcellularLocation>
        <location evidence="1">Cell inner membrane</location>
        <topology evidence="1">Multi-pass membrane protein</topology>
    </subcellularLocation>
    <subcellularLocation>
        <location evidence="14">Cell membrane</location>
        <topology evidence="14">Multi-pass membrane protein</topology>
    </subcellularLocation>
</comment>
<comment type="caution">
    <text evidence="14">Lacks conserved residue(s) required for the propagation of feature annotation.</text>
</comment>
<keyword evidence="7 14" id="KW-0249">Electron transport</keyword>
<evidence type="ECO:0000256" key="11">
    <source>
        <dbReference type="ARBA" id="ARBA00023157"/>
    </source>
</evidence>
<evidence type="ECO:0000256" key="5">
    <source>
        <dbReference type="ARBA" id="ARBA00022519"/>
    </source>
</evidence>
<keyword evidence="13 14" id="KW-0676">Redox-active center</keyword>
<evidence type="ECO:0000256" key="2">
    <source>
        <dbReference type="ARBA" id="ARBA00008823"/>
    </source>
</evidence>
<dbReference type="HAMAP" id="MF_00286">
    <property type="entry name" value="DsbB"/>
    <property type="match status" value="1"/>
</dbReference>
<evidence type="ECO:0000256" key="10">
    <source>
        <dbReference type="ARBA" id="ARBA00023136"/>
    </source>
</evidence>
<keyword evidence="6 14" id="KW-0812">Transmembrane</keyword>
<keyword evidence="17" id="KW-1185">Reference proteome</keyword>
<keyword evidence="10 14" id="KW-0472">Membrane</keyword>
<comment type="caution">
    <text evidence="16">The sequence shown here is derived from an EMBL/GenBank/DDBJ whole genome shotgun (WGS) entry which is preliminary data.</text>
</comment>
<evidence type="ECO:0000256" key="6">
    <source>
        <dbReference type="ARBA" id="ARBA00022692"/>
    </source>
</evidence>
<dbReference type="InterPro" id="IPR050183">
    <property type="entry name" value="DsbB"/>
</dbReference>
<dbReference type="Pfam" id="PF02600">
    <property type="entry name" value="DsbB"/>
    <property type="match status" value="1"/>
</dbReference>
<evidence type="ECO:0000256" key="7">
    <source>
        <dbReference type="ARBA" id="ARBA00022982"/>
    </source>
</evidence>
<feature type="topological domain" description="Cytoplasmic" evidence="14">
    <location>
        <begin position="1"/>
        <end position="10"/>
    </location>
</feature>
<feature type="topological domain" description="Cytoplasmic" evidence="14">
    <location>
        <begin position="163"/>
        <end position="171"/>
    </location>
</feature>
<keyword evidence="9 14" id="KW-0560">Oxidoreductase</keyword>
<evidence type="ECO:0000313" key="17">
    <source>
        <dbReference type="Proteomes" id="UP001241056"/>
    </source>
</evidence>
<reference evidence="16 17" key="1">
    <citation type="submission" date="2023-06" db="EMBL/GenBank/DDBJ databases">
        <title>Thiopseudomonas sp. CY1220 draft genome sequence.</title>
        <authorList>
            <person name="Zhao G."/>
            <person name="An M."/>
        </authorList>
    </citation>
    <scope>NUCLEOTIDE SEQUENCE [LARGE SCALE GENOMIC DNA]</scope>
    <source>
        <strain evidence="16 17">CY1220</strain>
    </source>
</reference>
<gene>
    <name evidence="14" type="primary">dsbB</name>
    <name evidence="16" type="ORF">QEZ41_05905</name>
</gene>
<dbReference type="Gene3D" id="1.20.1550.10">
    <property type="entry name" value="DsbB-like"/>
    <property type="match status" value="1"/>
</dbReference>
<protein>
    <recommendedName>
        <fullName evidence="14">Disulfide bond formation protein B</fullName>
    </recommendedName>
    <alternativeName>
        <fullName evidence="14">Disulfide oxidoreductase</fullName>
    </alternativeName>
</protein>
<comment type="function">
    <text evidence="14">Required for disulfide bond formation in some periplasmic proteins. Acts by oxidizing the DsbA protein.</text>
</comment>
<dbReference type="Proteomes" id="UP001241056">
    <property type="component" value="Unassembled WGS sequence"/>
</dbReference>
<dbReference type="RefSeq" id="WP_289410472.1">
    <property type="nucleotide sequence ID" value="NZ_JAUCDY010000005.1"/>
</dbReference>
<name>A0ABT7SNQ4_9GAMM</name>
<feature type="topological domain" description="Cytoplasmic" evidence="14">
    <location>
        <begin position="63"/>
        <end position="68"/>
    </location>
</feature>
<keyword evidence="5" id="KW-0997">Cell inner membrane</keyword>
<keyword evidence="4 14" id="KW-1003">Cell membrane</keyword>
<dbReference type="InterPro" id="IPR022920">
    <property type="entry name" value="Disulphide_bond_form_DsbB"/>
</dbReference>
<dbReference type="EMBL" id="JAUCDY010000005">
    <property type="protein sequence ID" value="MDM7857812.1"/>
    <property type="molecule type" value="Genomic_DNA"/>
</dbReference>
<dbReference type="InterPro" id="IPR003752">
    <property type="entry name" value="DiS_bond_form_DsbB/BdbC"/>
</dbReference>
<evidence type="ECO:0000313" key="16">
    <source>
        <dbReference type="EMBL" id="MDM7857812.1"/>
    </source>
</evidence>
<feature type="transmembrane region" description="Helical" evidence="15">
    <location>
        <begin position="71"/>
        <end position="90"/>
    </location>
</feature>
<evidence type="ECO:0000256" key="13">
    <source>
        <dbReference type="ARBA" id="ARBA00023284"/>
    </source>
</evidence>
<comment type="similarity">
    <text evidence="2 14">Belongs to the DsbB family.</text>
</comment>
<feature type="topological domain" description="Periplasmic" evidence="14">
    <location>
        <begin position="28"/>
        <end position="45"/>
    </location>
</feature>
<accession>A0ABT7SNQ4</accession>
<evidence type="ECO:0000256" key="8">
    <source>
        <dbReference type="ARBA" id="ARBA00022989"/>
    </source>
</evidence>
<evidence type="ECO:0000256" key="14">
    <source>
        <dbReference type="HAMAP-Rule" id="MF_00286"/>
    </source>
</evidence>
<dbReference type="PANTHER" id="PTHR36570">
    <property type="entry name" value="DISULFIDE BOND FORMATION PROTEIN B"/>
    <property type="match status" value="1"/>
</dbReference>
<evidence type="ECO:0000256" key="1">
    <source>
        <dbReference type="ARBA" id="ARBA00004429"/>
    </source>
</evidence>
<sequence>MQLFSQSRTLFGLGFLGCLLLMGVAFYLQYFMGLEPCPLCYVQRVIVIAFGVISLLAALHNPATVGRKIYAFLLILVASSGIAAAGRQIWLQQLPKDQLPACLPSLEFMLEAFPLQEVIAKMLHGSSDCAEVTWTFFGFSIAELSMLGFIMMLLWSLMLLLKRFTRKSIFR</sequence>
<evidence type="ECO:0000256" key="9">
    <source>
        <dbReference type="ARBA" id="ARBA00023002"/>
    </source>
</evidence>
<feature type="transmembrane region" description="Helical" evidence="15">
    <location>
        <begin position="41"/>
        <end position="59"/>
    </location>
</feature>
<evidence type="ECO:0000256" key="3">
    <source>
        <dbReference type="ARBA" id="ARBA00022448"/>
    </source>
</evidence>
<evidence type="ECO:0000256" key="12">
    <source>
        <dbReference type="ARBA" id="ARBA00023186"/>
    </source>
</evidence>
<dbReference type="InterPro" id="IPR023380">
    <property type="entry name" value="DsbB-like_sf"/>
</dbReference>
<feature type="disulfide bond" description="Redox-active" evidence="14">
    <location>
        <begin position="37"/>
        <end position="40"/>
    </location>
</feature>